<evidence type="ECO:0000256" key="1">
    <source>
        <dbReference type="PIRSR" id="PIRSR001220-1"/>
    </source>
</evidence>
<sequence>MNFYNQKIWFKTMIKSKITVLNTGGTFNKRYNPLKGELEVPSDNIALDEIIQSCFNIDFEIINIISKDSLEIIDEDRDILVETIKKLKNENIIIVHGTDTIDITAKYLSDRIENKKIVLTGAMVPMSIKKIEATLNFAQAIGFLNASIQNGVYISMHGCVTNYAKLLKNRQLGQFLIEE</sequence>
<dbReference type="PANTHER" id="PTHR11707:SF28">
    <property type="entry name" value="60 KDA LYSOPHOSPHOLIPASE"/>
    <property type="match status" value="1"/>
</dbReference>
<dbReference type="InterPro" id="IPR036152">
    <property type="entry name" value="Asp/glu_Ase-like_sf"/>
</dbReference>
<dbReference type="PROSITE" id="PS51732">
    <property type="entry name" value="ASN_GLN_ASE_3"/>
    <property type="match status" value="1"/>
</dbReference>
<dbReference type="PIRSF" id="PIRSF001220">
    <property type="entry name" value="L-ASNase_gatD"/>
    <property type="match status" value="1"/>
</dbReference>
<dbReference type="PIRSF" id="PIRSF500176">
    <property type="entry name" value="L_ASNase"/>
    <property type="match status" value="1"/>
</dbReference>
<comment type="caution">
    <text evidence="3">The sequence shown here is derived from an EMBL/GenBank/DDBJ whole genome shotgun (WGS) entry which is preliminary data.</text>
</comment>
<dbReference type="Proteomes" id="UP000035514">
    <property type="component" value="Unassembled WGS sequence"/>
</dbReference>
<dbReference type="Pfam" id="PF00710">
    <property type="entry name" value="Asparaginase"/>
    <property type="match status" value="1"/>
</dbReference>
<dbReference type="AlphaFoldDB" id="A0A0G9K4Y1"/>
<dbReference type="InterPro" id="IPR027474">
    <property type="entry name" value="L-asparaginase_N"/>
</dbReference>
<dbReference type="InterPro" id="IPR037152">
    <property type="entry name" value="L-asparaginase_N_sf"/>
</dbReference>
<evidence type="ECO:0000313" key="3">
    <source>
        <dbReference type="EMBL" id="KLE01546.1"/>
    </source>
</evidence>
<evidence type="ECO:0000259" key="2">
    <source>
        <dbReference type="Pfam" id="PF00710"/>
    </source>
</evidence>
<dbReference type="PANTHER" id="PTHR11707">
    <property type="entry name" value="L-ASPARAGINASE"/>
    <property type="match status" value="1"/>
</dbReference>
<evidence type="ECO:0000313" key="4">
    <source>
        <dbReference type="Proteomes" id="UP000035514"/>
    </source>
</evidence>
<dbReference type="SUPFAM" id="SSF53774">
    <property type="entry name" value="Glutaminase/Asparaginase"/>
    <property type="match status" value="1"/>
</dbReference>
<dbReference type="Gene3D" id="3.40.50.1170">
    <property type="entry name" value="L-asparaginase, N-terminal domain"/>
    <property type="match status" value="1"/>
</dbReference>
<dbReference type="PATRIC" id="fig|1447256.3.peg.597"/>
<dbReference type="EMBL" id="JAIQ01000065">
    <property type="protein sequence ID" value="KLE01546.1"/>
    <property type="molecule type" value="Genomic_DNA"/>
</dbReference>
<dbReference type="PRINTS" id="PR00139">
    <property type="entry name" value="ASNGLNASE"/>
</dbReference>
<name>A0A0G9K4Y1_9BACT</name>
<accession>A0A0G9K4Y1</accession>
<organism evidence="3 4">
    <name type="scientific">Aliarcobacter butzleri L348</name>
    <dbReference type="NCBI Taxonomy" id="1447256"/>
    <lineage>
        <taxon>Bacteria</taxon>
        <taxon>Pseudomonadati</taxon>
        <taxon>Campylobacterota</taxon>
        <taxon>Epsilonproteobacteria</taxon>
        <taxon>Campylobacterales</taxon>
        <taxon>Arcobacteraceae</taxon>
        <taxon>Aliarcobacter</taxon>
    </lineage>
</organism>
<feature type="active site" description="O-isoaspartyl threonine intermediate" evidence="1">
    <location>
        <position position="26"/>
    </location>
</feature>
<proteinExistence type="predicted"/>
<dbReference type="InterPro" id="IPR006034">
    <property type="entry name" value="Asparaginase/glutaminase-like"/>
</dbReference>
<gene>
    <name evidence="3" type="ORF">AA20_03100</name>
</gene>
<reference evidence="3 4" key="1">
    <citation type="submission" date="2014-01" db="EMBL/GenBank/DDBJ databases">
        <title>Development of a Comparative Genomic Fingerprinting Assay for High Resolution Genotyping of Arcobacter butzleri.</title>
        <authorList>
            <person name="Webb A.L."/>
            <person name="Inglis G.D."/>
            <person name="Kruczkiewicz P."/>
            <person name="Selinger L.B."/>
            <person name="Taboada E.N."/>
        </authorList>
    </citation>
    <scope>NUCLEOTIDE SEQUENCE [LARGE SCALE GENOMIC DNA]</scope>
    <source>
        <strain evidence="3 4">L348</strain>
    </source>
</reference>
<protein>
    <submittedName>
        <fullName evidence="3">Asparaginase</fullName>
    </submittedName>
</protein>
<dbReference type="GO" id="GO:0004067">
    <property type="term" value="F:asparaginase activity"/>
    <property type="evidence" value="ECO:0007669"/>
    <property type="project" value="UniProtKB-UniRule"/>
</dbReference>
<feature type="domain" description="L-asparaginase N-terminal" evidence="2">
    <location>
        <begin position="17"/>
        <end position="162"/>
    </location>
</feature>